<evidence type="ECO:0000313" key="2">
    <source>
        <dbReference type="Proteomes" id="UP001371456"/>
    </source>
</evidence>
<dbReference type="Proteomes" id="UP001371456">
    <property type="component" value="Unassembled WGS sequence"/>
</dbReference>
<accession>A0AAN8T630</accession>
<comment type="caution">
    <text evidence="1">The sequence shown here is derived from an EMBL/GenBank/DDBJ whole genome shotgun (WGS) entry which is preliminary data.</text>
</comment>
<evidence type="ECO:0000313" key="1">
    <source>
        <dbReference type="EMBL" id="KAK6777816.1"/>
    </source>
</evidence>
<reference evidence="1 2" key="1">
    <citation type="submission" date="2024-02" db="EMBL/GenBank/DDBJ databases">
        <title>de novo genome assembly of Solanum bulbocastanum strain 11H21.</title>
        <authorList>
            <person name="Hosaka A.J."/>
        </authorList>
    </citation>
    <scope>NUCLEOTIDE SEQUENCE [LARGE SCALE GENOMIC DNA]</scope>
    <source>
        <tissue evidence="1">Young leaves</tissue>
    </source>
</reference>
<protein>
    <submittedName>
        <fullName evidence="1">Uncharacterized protein</fullName>
    </submittedName>
</protein>
<gene>
    <name evidence="1" type="ORF">RDI58_024534</name>
</gene>
<keyword evidence="2" id="KW-1185">Reference proteome</keyword>
<name>A0AAN8T630_SOLBU</name>
<proteinExistence type="predicted"/>
<sequence>MWLQSLWRCLWEDTNIIVLVGPLGILLLDSLLCKGREKAMAVENFFLSLARATLDAHFVITRDEHLGLADYVDILSRIPLACLLVIAIRGKTGIIFDISDSTTEPLLNGKREKHSQGKKDSLYGKASLLHLITFSWLNPQFEVGVKKPIDHDEVPDIDFRDSA</sequence>
<dbReference type="EMBL" id="JBANQN010000010">
    <property type="protein sequence ID" value="KAK6777816.1"/>
    <property type="molecule type" value="Genomic_DNA"/>
</dbReference>
<organism evidence="1 2">
    <name type="scientific">Solanum bulbocastanum</name>
    <name type="common">Wild potato</name>
    <dbReference type="NCBI Taxonomy" id="147425"/>
    <lineage>
        <taxon>Eukaryota</taxon>
        <taxon>Viridiplantae</taxon>
        <taxon>Streptophyta</taxon>
        <taxon>Embryophyta</taxon>
        <taxon>Tracheophyta</taxon>
        <taxon>Spermatophyta</taxon>
        <taxon>Magnoliopsida</taxon>
        <taxon>eudicotyledons</taxon>
        <taxon>Gunneridae</taxon>
        <taxon>Pentapetalae</taxon>
        <taxon>asterids</taxon>
        <taxon>lamiids</taxon>
        <taxon>Solanales</taxon>
        <taxon>Solanaceae</taxon>
        <taxon>Solanoideae</taxon>
        <taxon>Solaneae</taxon>
        <taxon>Solanum</taxon>
    </lineage>
</organism>
<dbReference type="AlphaFoldDB" id="A0AAN8T630"/>